<evidence type="ECO:0000256" key="2">
    <source>
        <dbReference type="ARBA" id="ARBA00012755"/>
    </source>
</evidence>
<keyword evidence="6" id="KW-1185">Reference proteome</keyword>
<organism evidence="5 6">
    <name type="scientific">Pseudocercospora fuligena</name>
    <dbReference type="NCBI Taxonomy" id="685502"/>
    <lineage>
        <taxon>Eukaryota</taxon>
        <taxon>Fungi</taxon>
        <taxon>Dikarya</taxon>
        <taxon>Ascomycota</taxon>
        <taxon>Pezizomycotina</taxon>
        <taxon>Dothideomycetes</taxon>
        <taxon>Dothideomycetidae</taxon>
        <taxon>Mycosphaerellales</taxon>
        <taxon>Mycosphaerellaceae</taxon>
        <taxon>Pseudocercospora</taxon>
    </lineage>
</organism>
<dbReference type="Pfam" id="PF03537">
    <property type="entry name" value="Glyco_hydro_114"/>
    <property type="match status" value="1"/>
</dbReference>
<feature type="domain" description="Glycoside-hydrolase family GH114 TIM-barrel" evidence="4">
    <location>
        <begin position="64"/>
        <end position="302"/>
    </location>
</feature>
<dbReference type="Proteomes" id="UP000660729">
    <property type="component" value="Unassembled WGS sequence"/>
</dbReference>
<dbReference type="EC" id="3.2.1.22" evidence="2"/>
<name>A0A8H6VK08_9PEZI</name>
<dbReference type="EMBL" id="JABCIY010000058">
    <property type="protein sequence ID" value="KAF7194515.1"/>
    <property type="molecule type" value="Genomic_DNA"/>
</dbReference>
<protein>
    <recommendedName>
        <fullName evidence="2">alpha-galactosidase</fullName>
        <ecNumber evidence="2">3.2.1.22</ecNumber>
    </recommendedName>
</protein>
<dbReference type="Gene3D" id="3.20.20.70">
    <property type="entry name" value="Aldolase class I"/>
    <property type="match status" value="1"/>
</dbReference>
<dbReference type="PANTHER" id="PTHR35273:SF2">
    <property type="entry name" value="ALPHA-GALACTOSIDASE"/>
    <property type="match status" value="1"/>
</dbReference>
<dbReference type="AlphaFoldDB" id="A0A8H6VK08"/>
<keyword evidence="3" id="KW-0732">Signal</keyword>
<evidence type="ECO:0000313" key="5">
    <source>
        <dbReference type="EMBL" id="KAF7194515.1"/>
    </source>
</evidence>
<accession>A0A8H6VK08</accession>
<feature type="signal peptide" evidence="3">
    <location>
        <begin position="1"/>
        <end position="21"/>
    </location>
</feature>
<dbReference type="OrthoDB" id="2108802at2759"/>
<evidence type="ECO:0000313" key="6">
    <source>
        <dbReference type="Proteomes" id="UP000660729"/>
    </source>
</evidence>
<dbReference type="SUPFAM" id="SSF51445">
    <property type="entry name" value="(Trans)glycosidases"/>
    <property type="match status" value="1"/>
</dbReference>
<dbReference type="InterPro" id="IPR013785">
    <property type="entry name" value="Aldolase_TIM"/>
</dbReference>
<evidence type="ECO:0000259" key="4">
    <source>
        <dbReference type="Pfam" id="PF03537"/>
    </source>
</evidence>
<dbReference type="PANTHER" id="PTHR35273">
    <property type="entry name" value="ALPHA-1,4 POLYGALACTOSAMINIDASE, PUTATIVE (AFU_ORTHOLOGUE AFUA_3G07890)-RELATED"/>
    <property type="match status" value="1"/>
</dbReference>
<comment type="caution">
    <text evidence="5">The sequence shown here is derived from an EMBL/GenBank/DDBJ whole genome shotgun (WGS) entry which is preliminary data.</text>
</comment>
<feature type="chain" id="PRO_5034020608" description="alpha-galactosidase" evidence="3">
    <location>
        <begin position="22"/>
        <end position="319"/>
    </location>
</feature>
<sequence>MSTSRFLAFMICQILIGLCIAAPASTQLTSSSASQTATASAAVKTSTAAPTANADAWWPKVNSTWQIVLNAPIKVPTDGSPLTPNADVWDIDMFSNPASTVSALHNLGKGFICYFSAGSYEPGRPDSSQFKPTDLGNTLDGWPDENWLDIRSTNVRNIMAARIALAKSKGCDAVDPDNVDGYNNDNGLGLTQQDTIDYVNFLASTAVANGISIGLKNAIEVLPQVMPAVQFAVNEQCYGYGECDSYVPIVESGKAVFHIEYPNKPIGKVKGKNLKNICNAGSLPSVPDPAITLSTVLKNTDLSGLVQLCNGTVAKTPTQ</sequence>
<comment type="catalytic activity">
    <reaction evidence="1">
        <text>Hydrolysis of terminal, non-reducing alpha-D-galactose residues in alpha-D-galactosides, including galactose oligosaccharides, galactomannans and galactolipids.</text>
        <dbReference type="EC" id="3.2.1.22"/>
    </reaction>
</comment>
<proteinExistence type="predicted"/>
<gene>
    <name evidence="5" type="ORF">HII31_04021</name>
</gene>
<dbReference type="InterPro" id="IPR017853">
    <property type="entry name" value="GH"/>
</dbReference>
<evidence type="ECO:0000256" key="1">
    <source>
        <dbReference type="ARBA" id="ARBA00001255"/>
    </source>
</evidence>
<reference evidence="5" key="1">
    <citation type="submission" date="2020-04" db="EMBL/GenBank/DDBJ databases">
        <title>Draft genome resource of the tomato pathogen Pseudocercospora fuligena.</title>
        <authorList>
            <person name="Zaccaron A."/>
        </authorList>
    </citation>
    <scope>NUCLEOTIDE SEQUENCE</scope>
    <source>
        <strain evidence="5">PF001</strain>
    </source>
</reference>
<dbReference type="GO" id="GO:0004557">
    <property type="term" value="F:alpha-galactosidase activity"/>
    <property type="evidence" value="ECO:0007669"/>
    <property type="project" value="UniProtKB-EC"/>
</dbReference>
<dbReference type="InterPro" id="IPR004352">
    <property type="entry name" value="GH114_TIM-barrel"/>
</dbReference>
<evidence type="ECO:0000256" key="3">
    <source>
        <dbReference type="SAM" id="SignalP"/>
    </source>
</evidence>